<dbReference type="InterPro" id="IPR002509">
    <property type="entry name" value="NODB_dom"/>
</dbReference>
<keyword evidence="5" id="KW-1185">Reference proteome</keyword>
<evidence type="ECO:0000313" key="4">
    <source>
        <dbReference type="EMBL" id="QNM12510.1"/>
    </source>
</evidence>
<organism evidence="4 5">
    <name type="scientific">[Eubacterium] hominis</name>
    <dbReference type="NCBI Taxonomy" id="2764325"/>
    <lineage>
        <taxon>Bacteria</taxon>
        <taxon>Bacillati</taxon>
        <taxon>Bacillota</taxon>
        <taxon>Erysipelotrichia</taxon>
        <taxon>Erysipelotrichales</taxon>
        <taxon>Erysipelotrichaceae</taxon>
        <taxon>Amedibacillus</taxon>
    </lineage>
</organism>
<reference evidence="4 5" key="1">
    <citation type="submission" date="2020-08" db="EMBL/GenBank/DDBJ databases">
        <authorList>
            <person name="Liu C."/>
            <person name="Sun Q."/>
        </authorList>
    </citation>
    <scope>NUCLEOTIDE SEQUENCE [LARGE SCALE GENOMIC DNA]</scope>
    <source>
        <strain evidence="4 5">NSJ-61</strain>
    </source>
</reference>
<feature type="domain" description="NodB homology" evidence="3">
    <location>
        <begin position="13"/>
        <end position="220"/>
    </location>
</feature>
<dbReference type="Gene3D" id="3.20.20.370">
    <property type="entry name" value="Glycoside hydrolase/deacetylase"/>
    <property type="match status" value="1"/>
</dbReference>
<gene>
    <name evidence="4" type="ORF">H9Q80_00710</name>
</gene>
<dbReference type="InterPro" id="IPR011330">
    <property type="entry name" value="Glyco_hydro/deAcase_b/a-brl"/>
</dbReference>
<accession>A0A7G9GNX8</accession>
<evidence type="ECO:0000256" key="2">
    <source>
        <dbReference type="ARBA" id="ARBA00022729"/>
    </source>
</evidence>
<sequence>MRKRIYTCFPEGKTLAFTCSYDDGKIMDHRFVEILNRYGIKATFHLNSDYFDVSEGHQYPYIKKSEVKSLYQGHEIACHSCSHITMTRGNSIQNINEIIDNRIALENICDTLVTGYSYPNGCYDQTSKEILRSCGIKYARTTKSTYKFELPQDFLEWHPTCHHNEDIFAFLDKFLGIHHAERLNVFYLWGHSYEFERDQTWNQIETFFQKATGHKNVWYVTNGELQAYIEASRRLIFYADQSKVYNPSAICVYISNGESIYQIASGQTIQLD</sequence>
<evidence type="ECO:0000259" key="3">
    <source>
        <dbReference type="PROSITE" id="PS51677"/>
    </source>
</evidence>
<dbReference type="GO" id="GO:0005576">
    <property type="term" value="C:extracellular region"/>
    <property type="evidence" value="ECO:0007669"/>
    <property type="project" value="UniProtKB-SubCell"/>
</dbReference>
<protein>
    <submittedName>
        <fullName evidence="4">Polysaccharide deacetylase family protein</fullName>
    </submittedName>
</protein>
<dbReference type="GO" id="GO:0016810">
    <property type="term" value="F:hydrolase activity, acting on carbon-nitrogen (but not peptide) bonds"/>
    <property type="evidence" value="ECO:0007669"/>
    <property type="project" value="InterPro"/>
</dbReference>
<dbReference type="InterPro" id="IPR051398">
    <property type="entry name" value="Polysacch_Deacetylase"/>
</dbReference>
<evidence type="ECO:0000313" key="5">
    <source>
        <dbReference type="Proteomes" id="UP000515856"/>
    </source>
</evidence>
<dbReference type="AlphaFoldDB" id="A0A7G9GNX8"/>
<dbReference type="CDD" id="cd10967">
    <property type="entry name" value="CE4_GLA_like_6s"/>
    <property type="match status" value="1"/>
</dbReference>
<dbReference type="Proteomes" id="UP000515856">
    <property type="component" value="Chromosome"/>
</dbReference>
<dbReference type="GO" id="GO:0005975">
    <property type="term" value="P:carbohydrate metabolic process"/>
    <property type="evidence" value="ECO:0007669"/>
    <property type="project" value="InterPro"/>
</dbReference>
<dbReference type="PANTHER" id="PTHR34216:SF3">
    <property type="entry name" value="POLY-BETA-1,6-N-ACETYL-D-GLUCOSAMINE N-DEACETYLASE"/>
    <property type="match status" value="1"/>
</dbReference>
<proteinExistence type="predicted"/>
<dbReference type="KEGG" id="ehn:H9Q80_00710"/>
<name>A0A7G9GNX8_9FIRM</name>
<dbReference type="Pfam" id="PF01522">
    <property type="entry name" value="Polysacc_deac_1"/>
    <property type="match status" value="1"/>
</dbReference>
<comment type="subcellular location">
    <subcellularLocation>
        <location evidence="1">Secreted</location>
    </subcellularLocation>
</comment>
<dbReference type="PANTHER" id="PTHR34216">
    <property type="match status" value="1"/>
</dbReference>
<dbReference type="EMBL" id="CP060636">
    <property type="protein sequence ID" value="QNM12510.1"/>
    <property type="molecule type" value="Genomic_DNA"/>
</dbReference>
<dbReference type="RefSeq" id="WP_117452944.1">
    <property type="nucleotide sequence ID" value="NZ_CP060636.1"/>
</dbReference>
<dbReference type="PROSITE" id="PS51677">
    <property type="entry name" value="NODB"/>
    <property type="match status" value="1"/>
</dbReference>
<dbReference type="SUPFAM" id="SSF88713">
    <property type="entry name" value="Glycoside hydrolase/deacetylase"/>
    <property type="match status" value="1"/>
</dbReference>
<keyword evidence="2" id="KW-0732">Signal</keyword>
<evidence type="ECO:0000256" key="1">
    <source>
        <dbReference type="ARBA" id="ARBA00004613"/>
    </source>
</evidence>